<sequence length="287" mass="32671">MTGSEIVPDDQDIYRAFRNTSRSVNDSQAGPGNVDAANIDHRDKEDSQELVRKHGTPSLDKEALREVEALMGDLDPSEDFRARRLAHSGDPECRGETLLERSTRGARVEARLSLRSQYELVVNVQKYLEQACYIYAQKYMPDILQKWGWDCAEAAQLSDWMAEFLDRCHVFGTEVDDRELKHIFQSGIEIRNAAVLRYDMESYETIGLLVDAEQLSKVSANGMEKELVYITTQEAKLEETKKRLLMEVQNSVKNIQEVAGSEIQTALNKARVTLETEIGHDYKHTDP</sequence>
<feature type="compositionally biased region" description="Polar residues" evidence="1">
    <location>
        <begin position="19"/>
        <end position="30"/>
    </location>
</feature>
<comment type="caution">
    <text evidence="2">The sequence shown here is derived from an EMBL/GenBank/DDBJ whole genome shotgun (WGS) entry which is preliminary data.</text>
</comment>
<accession>A0ABY6V0Q2</accession>
<dbReference type="EMBL" id="CABFNS010000937">
    <property type="protein sequence ID" value="VUC37185.1"/>
    <property type="molecule type" value="Genomic_DNA"/>
</dbReference>
<evidence type="ECO:0000256" key="1">
    <source>
        <dbReference type="SAM" id="MobiDB-lite"/>
    </source>
</evidence>
<gene>
    <name evidence="2" type="ORF">CLO192961_LOCUS466255</name>
</gene>
<proteinExistence type="predicted"/>
<reference evidence="2 3" key="1">
    <citation type="submission" date="2019-06" db="EMBL/GenBank/DDBJ databases">
        <authorList>
            <person name="Broberg M."/>
        </authorList>
    </citation>
    <scope>NUCLEOTIDE SEQUENCE [LARGE SCALE GENOMIC DNA]</scope>
</reference>
<organism evidence="2 3">
    <name type="scientific">Bionectria ochroleuca</name>
    <name type="common">Gliocladium roseum</name>
    <dbReference type="NCBI Taxonomy" id="29856"/>
    <lineage>
        <taxon>Eukaryota</taxon>
        <taxon>Fungi</taxon>
        <taxon>Dikarya</taxon>
        <taxon>Ascomycota</taxon>
        <taxon>Pezizomycotina</taxon>
        <taxon>Sordariomycetes</taxon>
        <taxon>Hypocreomycetidae</taxon>
        <taxon>Hypocreales</taxon>
        <taxon>Bionectriaceae</taxon>
        <taxon>Clonostachys</taxon>
    </lineage>
</organism>
<keyword evidence="3" id="KW-1185">Reference proteome</keyword>
<evidence type="ECO:0000313" key="2">
    <source>
        <dbReference type="EMBL" id="VUC37185.1"/>
    </source>
</evidence>
<feature type="region of interest" description="Disordered" evidence="1">
    <location>
        <begin position="19"/>
        <end position="58"/>
    </location>
</feature>
<feature type="compositionally biased region" description="Basic and acidic residues" evidence="1">
    <location>
        <begin position="38"/>
        <end position="52"/>
    </location>
</feature>
<protein>
    <submittedName>
        <fullName evidence="2">Uncharacterized protein</fullName>
    </submittedName>
</protein>
<evidence type="ECO:0000313" key="3">
    <source>
        <dbReference type="Proteomes" id="UP000766486"/>
    </source>
</evidence>
<name>A0ABY6V0Q2_BIOOC</name>
<dbReference type="Proteomes" id="UP000766486">
    <property type="component" value="Unassembled WGS sequence"/>
</dbReference>